<evidence type="ECO:0000313" key="1">
    <source>
        <dbReference type="EMBL" id="SKB92869.1"/>
    </source>
</evidence>
<gene>
    <name evidence="1" type="ORF">SAMN05660841_03089</name>
</gene>
<organism evidence="1 2">
    <name type="scientific">Sphingobacterium nematocida</name>
    <dbReference type="NCBI Taxonomy" id="1513896"/>
    <lineage>
        <taxon>Bacteria</taxon>
        <taxon>Pseudomonadati</taxon>
        <taxon>Bacteroidota</taxon>
        <taxon>Sphingobacteriia</taxon>
        <taxon>Sphingobacteriales</taxon>
        <taxon>Sphingobacteriaceae</taxon>
        <taxon>Sphingobacterium</taxon>
    </lineage>
</organism>
<protein>
    <submittedName>
        <fullName evidence="1">GLPGLI family protein</fullName>
    </submittedName>
</protein>
<accession>A0A1T5F9K8</accession>
<dbReference type="Proteomes" id="UP000190150">
    <property type="component" value="Unassembled WGS sequence"/>
</dbReference>
<keyword evidence="2" id="KW-1185">Reference proteome</keyword>
<proteinExistence type="predicted"/>
<dbReference type="STRING" id="1513896.SAMN05660841_03089"/>
<dbReference type="InterPro" id="IPR005901">
    <property type="entry name" value="GLPGLI"/>
</dbReference>
<dbReference type="NCBIfam" id="TIGR01200">
    <property type="entry name" value="GLPGLI"/>
    <property type="match status" value="1"/>
</dbReference>
<name>A0A1T5F9K8_9SPHI</name>
<reference evidence="2" key="1">
    <citation type="submission" date="2017-02" db="EMBL/GenBank/DDBJ databases">
        <authorList>
            <person name="Varghese N."/>
            <person name="Submissions S."/>
        </authorList>
    </citation>
    <scope>NUCLEOTIDE SEQUENCE [LARGE SCALE GENOMIC DNA]</scope>
    <source>
        <strain evidence="2">DSM 24091</strain>
    </source>
</reference>
<dbReference type="OrthoDB" id="1440774at2"/>
<dbReference type="EMBL" id="FUZF01000015">
    <property type="protein sequence ID" value="SKB92869.1"/>
    <property type="molecule type" value="Genomic_DNA"/>
</dbReference>
<evidence type="ECO:0000313" key="2">
    <source>
        <dbReference type="Proteomes" id="UP000190150"/>
    </source>
</evidence>
<sequence length="263" mass="30613">MVKAMLLFIFLNIVFIEIQAQYAFFPNSGTITYERKFHVQNYLKRNYLNKADLDTWDKMFVDEVVKNGPVEIGTKHSLKFYDGETLFETIKEDYPSNYRSALNYLPVFNDSKTYKNQKTNMFSRVIQFGGDEILLEDTIPNVKWKYTDEYRNIVGYECRRANGLIQDSIYVVAFFTNQIAMSCGPELIQGLPGTILGLSVPGWNINMFATQVELNNQPVSSQLTKSKKIQPKSKEEIKELLKSSVYDWMDEKAFQKQWSKVLF</sequence>
<dbReference type="AlphaFoldDB" id="A0A1T5F9K8"/>